<dbReference type="NCBIfam" id="TIGR00815">
    <property type="entry name" value="sulP"/>
    <property type="match status" value="1"/>
</dbReference>
<keyword evidence="2 5" id="KW-0812">Transmembrane</keyword>
<dbReference type="InterPro" id="IPR011547">
    <property type="entry name" value="SLC26A/SulP_dom"/>
</dbReference>
<comment type="caution">
    <text evidence="7">The sequence shown here is derived from an EMBL/GenBank/DDBJ whole genome shotgun (WGS) entry which is preliminary data.</text>
</comment>
<comment type="subcellular location">
    <subcellularLocation>
        <location evidence="1">Membrane</location>
        <topology evidence="1">Multi-pass membrane protein</topology>
    </subcellularLocation>
</comment>
<keyword evidence="8" id="KW-1185">Reference proteome</keyword>
<feature type="transmembrane region" description="Helical" evidence="5">
    <location>
        <begin position="246"/>
        <end position="266"/>
    </location>
</feature>
<keyword evidence="4 5" id="KW-0472">Membrane</keyword>
<feature type="transmembrane region" description="Helical" evidence="5">
    <location>
        <begin position="110"/>
        <end position="128"/>
    </location>
</feature>
<dbReference type="SUPFAM" id="SSF52091">
    <property type="entry name" value="SpoIIaa-like"/>
    <property type="match status" value="1"/>
</dbReference>
<feature type="transmembrane region" description="Helical" evidence="5">
    <location>
        <begin position="326"/>
        <end position="350"/>
    </location>
</feature>
<dbReference type="Proteomes" id="UP001175271">
    <property type="component" value="Unassembled WGS sequence"/>
</dbReference>
<proteinExistence type="predicted"/>
<dbReference type="InterPro" id="IPR002645">
    <property type="entry name" value="STAS_dom"/>
</dbReference>
<name>A0AA39I1M7_9BILA</name>
<feature type="transmembrane region" description="Helical" evidence="5">
    <location>
        <begin position="163"/>
        <end position="183"/>
    </location>
</feature>
<dbReference type="EMBL" id="JAUCMV010000002">
    <property type="protein sequence ID" value="KAK0415470.1"/>
    <property type="molecule type" value="Genomic_DNA"/>
</dbReference>
<evidence type="ECO:0000256" key="2">
    <source>
        <dbReference type="ARBA" id="ARBA00022692"/>
    </source>
</evidence>
<dbReference type="GO" id="GO:0016020">
    <property type="term" value="C:membrane"/>
    <property type="evidence" value="ECO:0007669"/>
    <property type="project" value="UniProtKB-SubCell"/>
</dbReference>
<dbReference type="CDD" id="cd07042">
    <property type="entry name" value="STAS_SulP_like_sulfate_transporter"/>
    <property type="match status" value="1"/>
</dbReference>
<feature type="transmembrane region" description="Helical" evidence="5">
    <location>
        <begin position="460"/>
        <end position="489"/>
    </location>
</feature>
<evidence type="ECO:0000259" key="6">
    <source>
        <dbReference type="PROSITE" id="PS50801"/>
    </source>
</evidence>
<organism evidence="7 8">
    <name type="scientific">Steinernema hermaphroditum</name>
    <dbReference type="NCBI Taxonomy" id="289476"/>
    <lineage>
        <taxon>Eukaryota</taxon>
        <taxon>Metazoa</taxon>
        <taxon>Ecdysozoa</taxon>
        <taxon>Nematoda</taxon>
        <taxon>Chromadorea</taxon>
        <taxon>Rhabditida</taxon>
        <taxon>Tylenchina</taxon>
        <taxon>Panagrolaimomorpha</taxon>
        <taxon>Strongyloidoidea</taxon>
        <taxon>Steinernematidae</taxon>
        <taxon>Steinernema</taxon>
    </lineage>
</organism>
<evidence type="ECO:0000256" key="3">
    <source>
        <dbReference type="ARBA" id="ARBA00022989"/>
    </source>
</evidence>
<accession>A0AA39I1M7</accession>
<feature type="domain" description="STAS" evidence="6">
    <location>
        <begin position="514"/>
        <end position="666"/>
    </location>
</feature>
<evidence type="ECO:0000256" key="5">
    <source>
        <dbReference type="SAM" id="Phobius"/>
    </source>
</evidence>
<evidence type="ECO:0000256" key="4">
    <source>
        <dbReference type="ARBA" id="ARBA00023136"/>
    </source>
</evidence>
<keyword evidence="3 5" id="KW-1133">Transmembrane helix</keyword>
<reference evidence="7" key="1">
    <citation type="submission" date="2023-06" db="EMBL/GenBank/DDBJ databases">
        <title>Genomic analysis of the entomopathogenic nematode Steinernema hermaphroditum.</title>
        <authorList>
            <person name="Schwarz E.M."/>
            <person name="Heppert J.K."/>
            <person name="Baniya A."/>
            <person name="Schwartz H.T."/>
            <person name="Tan C.-H."/>
            <person name="Antoshechkin I."/>
            <person name="Sternberg P.W."/>
            <person name="Goodrich-Blair H."/>
            <person name="Dillman A.R."/>
        </authorList>
    </citation>
    <scope>NUCLEOTIDE SEQUENCE</scope>
    <source>
        <strain evidence="7">PS9179</strain>
        <tissue evidence="7">Whole animal</tissue>
    </source>
</reference>
<feature type="transmembrane region" description="Helical" evidence="5">
    <location>
        <begin position="399"/>
        <end position="416"/>
    </location>
</feature>
<sequence>MNQADFDERYERVATSEDGAKAPRCDKLCSPRALLRRLLGTIPILQWLPKYNFKEDFTGDLIGGLTVGIMHVPQGMAYASLASVPPVYGLYSSFFASTIYMLFGTSRHISIGVFAVASMMVGAVRLRLVPDPQVVRELINDSMVERTVHVAGPIDFGYEVTPLMLTSALTLAVGVIQLLMGAFRLGFLTTYMSDQLVSGFTTGAAAHVFMSQLNKVLGVSMPRHSGIGMLLLMLKDIVLNIPKTNFMALGISVFGMTFLVLGRDYVNPWVKKRSPVPVPLELVLVIIGTIFSTVMNLKDDYHIKIVDHIPRGVPEPALPHVDLVRYVVWDALGIAVICFMFVMSMGKLFAKKHKYKTDATQELYAVGAMEVVSSFFPVYPCGASLSRSAVCEMSGAKTQLYTLFSSTLLLVVIIWLGPLLEPLPMCILACIVIVSLKSLFMQCTELPRLWKLSKFDFAIWMASCVSTVVTDVTTGLAISVVFVLITIVLREQWPKMYNLAMTPNKTIFKSASAYKGLMKLPENLEILKFDSPLHFVNVTKFIEQVGEMMNSDAIIDVVVDSNKRASTVSVELTAHGDNYKPLAQNDERVAPQKTLIIDCTSIAYVDTMGVEAFKEVYNDSKKLNVLLLFADMNESVYETLLNVSFVPETIPKDRFYPTVEEALKFAMEPTTVGDSILKQ</sequence>
<dbReference type="InterPro" id="IPR036513">
    <property type="entry name" value="STAS_dom_sf"/>
</dbReference>
<dbReference type="Pfam" id="PF01740">
    <property type="entry name" value="STAS"/>
    <property type="match status" value="1"/>
</dbReference>
<feature type="transmembrane region" description="Helical" evidence="5">
    <location>
        <begin position="86"/>
        <end position="103"/>
    </location>
</feature>
<gene>
    <name evidence="7" type="ORF">QR680_011958</name>
</gene>
<dbReference type="AlphaFoldDB" id="A0AA39I1M7"/>
<dbReference type="InterPro" id="IPR001902">
    <property type="entry name" value="SLC26A/SulP_fam"/>
</dbReference>
<dbReference type="Gene3D" id="3.30.750.24">
    <property type="entry name" value="STAS domain"/>
    <property type="match status" value="1"/>
</dbReference>
<protein>
    <recommendedName>
        <fullName evidence="6">STAS domain-containing protein</fullName>
    </recommendedName>
</protein>
<evidence type="ECO:0000313" key="8">
    <source>
        <dbReference type="Proteomes" id="UP001175271"/>
    </source>
</evidence>
<dbReference type="GO" id="GO:0055085">
    <property type="term" value="P:transmembrane transport"/>
    <property type="evidence" value="ECO:0007669"/>
    <property type="project" value="InterPro"/>
</dbReference>
<evidence type="ECO:0000313" key="7">
    <source>
        <dbReference type="EMBL" id="KAK0415470.1"/>
    </source>
</evidence>
<dbReference type="PROSITE" id="PS50801">
    <property type="entry name" value="STAS"/>
    <property type="match status" value="1"/>
</dbReference>
<dbReference type="Pfam" id="PF00916">
    <property type="entry name" value="Sulfate_transp"/>
    <property type="match status" value="1"/>
</dbReference>
<evidence type="ECO:0000256" key="1">
    <source>
        <dbReference type="ARBA" id="ARBA00004141"/>
    </source>
</evidence>
<feature type="transmembrane region" description="Helical" evidence="5">
    <location>
        <begin position="278"/>
        <end position="297"/>
    </location>
</feature>
<dbReference type="PANTHER" id="PTHR11814">
    <property type="entry name" value="SULFATE TRANSPORTER"/>
    <property type="match status" value="1"/>
</dbReference>